<organism evidence="3 4">
    <name type="scientific">Roseateles puraquae</name>
    <dbReference type="NCBI Taxonomy" id="431059"/>
    <lineage>
        <taxon>Bacteria</taxon>
        <taxon>Pseudomonadati</taxon>
        <taxon>Pseudomonadota</taxon>
        <taxon>Betaproteobacteria</taxon>
        <taxon>Burkholderiales</taxon>
        <taxon>Sphaerotilaceae</taxon>
        <taxon>Roseateles</taxon>
    </lineage>
</organism>
<dbReference type="EMBL" id="NISI01000010">
    <property type="protein sequence ID" value="OWR02120.1"/>
    <property type="molecule type" value="Genomic_DNA"/>
</dbReference>
<gene>
    <name evidence="3" type="ORF">CDO81_20470</name>
</gene>
<dbReference type="RefSeq" id="WP_088485096.1">
    <property type="nucleotide sequence ID" value="NZ_JBCNLH010000003.1"/>
</dbReference>
<accession>A0A254N2Q4</accession>
<comment type="caution">
    <text evidence="3">The sequence shown here is derived from an EMBL/GenBank/DDBJ whole genome shotgun (WGS) entry which is preliminary data.</text>
</comment>
<evidence type="ECO:0000256" key="2">
    <source>
        <dbReference type="SAM" id="SignalP"/>
    </source>
</evidence>
<evidence type="ECO:0000256" key="1">
    <source>
        <dbReference type="SAM" id="MobiDB-lite"/>
    </source>
</evidence>
<feature type="compositionally biased region" description="Basic and acidic residues" evidence="1">
    <location>
        <begin position="140"/>
        <end position="158"/>
    </location>
</feature>
<protein>
    <submittedName>
        <fullName evidence="3">Uncharacterized protein</fullName>
    </submittedName>
</protein>
<dbReference type="OrthoDB" id="8755107at2"/>
<proteinExistence type="predicted"/>
<keyword evidence="4" id="KW-1185">Reference proteome</keyword>
<evidence type="ECO:0000313" key="3">
    <source>
        <dbReference type="EMBL" id="OWR02120.1"/>
    </source>
</evidence>
<dbReference type="AlphaFoldDB" id="A0A254N2Q4"/>
<name>A0A254N2Q4_9BURK</name>
<feature type="signal peptide" evidence="2">
    <location>
        <begin position="1"/>
        <end position="36"/>
    </location>
</feature>
<feature type="region of interest" description="Disordered" evidence="1">
    <location>
        <begin position="129"/>
        <end position="158"/>
    </location>
</feature>
<dbReference type="NCBIfam" id="NF047450">
    <property type="entry name" value="post-PEP-CTERM_1"/>
    <property type="match status" value="1"/>
</dbReference>
<dbReference type="Proteomes" id="UP000197446">
    <property type="component" value="Unassembled WGS sequence"/>
</dbReference>
<feature type="region of interest" description="Disordered" evidence="1">
    <location>
        <begin position="65"/>
        <end position="96"/>
    </location>
</feature>
<sequence length="158" mass="16596">MQTDPKKLRHENRGRRLTPLFIALTLGMAAPLAAQAGEAMRVVRDPATGELRAPTAAEVNAMKRAEAAQQRARGPRIATATAAPTEIVHPDGTVEMPLGEDSHMASVVRLNADGSLTSACLPAKQAGAWVQGSGKGTPAAKREARKSTAKGHEGHNHD</sequence>
<keyword evidence="2" id="KW-0732">Signal</keyword>
<evidence type="ECO:0000313" key="4">
    <source>
        <dbReference type="Proteomes" id="UP000197446"/>
    </source>
</evidence>
<feature type="chain" id="PRO_5012400277" evidence="2">
    <location>
        <begin position="37"/>
        <end position="158"/>
    </location>
</feature>
<reference evidence="3 4" key="1">
    <citation type="journal article" date="2007" name="Int. J. Syst. Evol. Microbiol.">
        <title>Description of Pelomonas aquatica sp. nov. and Pelomonas puraquae sp. nov., isolated from industrial and haemodialysis water.</title>
        <authorList>
            <person name="Gomila M."/>
            <person name="Bowien B."/>
            <person name="Falsen E."/>
            <person name="Moore E.R."/>
            <person name="Lalucat J."/>
        </authorList>
    </citation>
    <scope>NUCLEOTIDE SEQUENCE [LARGE SCALE GENOMIC DNA]</scope>
    <source>
        <strain evidence="3 4">CCUG 52769</strain>
    </source>
</reference>